<keyword evidence="3" id="KW-1185">Reference proteome</keyword>
<dbReference type="OrthoDB" id="2942986at2"/>
<dbReference type="AlphaFoldDB" id="A0A5J5HQ88"/>
<protein>
    <submittedName>
        <fullName evidence="2">Uncharacterized protein</fullName>
    </submittedName>
</protein>
<dbReference type="Proteomes" id="UP000326671">
    <property type="component" value="Unassembled WGS sequence"/>
</dbReference>
<evidence type="ECO:0000313" key="2">
    <source>
        <dbReference type="EMBL" id="KAA9023902.1"/>
    </source>
</evidence>
<keyword evidence="1" id="KW-1133">Transmembrane helix</keyword>
<comment type="caution">
    <text evidence="2">The sequence shown here is derived from an EMBL/GenBank/DDBJ whole genome shotgun (WGS) entry which is preliminary data.</text>
</comment>
<sequence>MKLNRQQHKYPFIILGMIHILLLILSMYKSKDRKKHTVLLLNYAGFAYTFEYIVVALLDGYVYKPNFFKNKNLDKIFGSIWSQLFYVPVTALFITVYQLGWKIKLLFGLYFVLIEKLFIFLGIFKNNWWRTGYTFLTILLSFFINDKWYEQLNKRNPFILFISFFHLIQLTWMNTIFAFAVFRKIRLGFPPFLTWKEHFKLAPLVGLFISLFSAWKMKERSYVSQCQVLILMFVIDITLLKKRMLKVKEIPVLLTIYAMVLRTAEFYRKLVYESSSNKSE</sequence>
<keyword evidence="1" id="KW-0472">Membrane</keyword>
<organism evidence="2 3">
    <name type="scientific">Niallia endozanthoxylica</name>
    <dbReference type="NCBI Taxonomy" id="2036016"/>
    <lineage>
        <taxon>Bacteria</taxon>
        <taxon>Bacillati</taxon>
        <taxon>Bacillota</taxon>
        <taxon>Bacilli</taxon>
        <taxon>Bacillales</taxon>
        <taxon>Bacillaceae</taxon>
        <taxon>Niallia</taxon>
    </lineage>
</organism>
<name>A0A5J5HQ88_9BACI</name>
<feature type="transmembrane region" description="Helical" evidence="1">
    <location>
        <begin position="221"/>
        <end position="240"/>
    </location>
</feature>
<evidence type="ECO:0000256" key="1">
    <source>
        <dbReference type="SAM" id="Phobius"/>
    </source>
</evidence>
<feature type="transmembrane region" description="Helical" evidence="1">
    <location>
        <begin position="107"/>
        <end position="124"/>
    </location>
</feature>
<evidence type="ECO:0000313" key="3">
    <source>
        <dbReference type="Proteomes" id="UP000326671"/>
    </source>
</evidence>
<feature type="transmembrane region" description="Helical" evidence="1">
    <location>
        <begin position="40"/>
        <end position="63"/>
    </location>
</feature>
<gene>
    <name evidence="2" type="ORF">F4V44_12250</name>
</gene>
<keyword evidence="1" id="KW-0812">Transmembrane</keyword>
<dbReference type="RefSeq" id="WP_150440302.1">
    <property type="nucleotide sequence ID" value="NZ_VYKL01000018.1"/>
</dbReference>
<accession>A0A5J5HQ88</accession>
<proteinExistence type="predicted"/>
<dbReference type="EMBL" id="VYKL01000018">
    <property type="protein sequence ID" value="KAA9023902.1"/>
    <property type="molecule type" value="Genomic_DNA"/>
</dbReference>
<reference evidence="2 3" key="1">
    <citation type="submission" date="2019-09" db="EMBL/GenBank/DDBJ databases">
        <title>Whole genome sequences of isolates from the Mars Exploration Rovers.</title>
        <authorList>
            <person name="Seuylemezian A."/>
            <person name="Vaishampayan P."/>
        </authorList>
    </citation>
    <scope>NUCLEOTIDE SEQUENCE [LARGE SCALE GENOMIC DNA]</scope>
    <source>
        <strain evidence="2 3">MER_TA_151</strain>
    </source>
</reference>
<feature type="transmembrane region" description="Helical" evidence="1">
    <location>
        <begin position="161"/>
        <end position="182"/>
    </location>
</feature>
<feature type="transmembrane region" description="Helical" evidence="1">
    <location>
        <begin position="84"/>
        <end position="101"/>
    </location>
</feature>
<feature type="transmembrane region" description="Helical" evidence="1">
    <location>
        <begin position="131"/>
        <end position="149"/>
    </location>
</feature>
<feature type="transmembrane region" description="Helical" evidence="1">
    <location>
        <begin position="12"/>
        <end position="28"/>
    </location>
</feature>